<dbReference type="InterPro" id="IPR043993">
    <property type="entry name" value="T4SS_pilin"/>
</dbReference>
<keyword evidence="2" id="KW-0732">Signal</keyword>
<evidence type="ECO:0000313" key="3">
    <source>
        <dbReference type="EMBL" id="OGJ02477.1"/>
    </source>
</evidence>
<keyword evidence="1" id="KW-0472">Membrane</keyword>
<keyword evidence="1" id="KW-1133">Transmembrane helix</keyword>
<name>A0A1F6Y7X8_9BACT</name>
<feature type="transmembrane region" description="Helical" evidence="1">
    <location>
        <begin position="99"/>
        <end position="126"/>
    </location>
</feature>
<protein>
    <recommendedName>
        <fullName evidence="5">TrbC/VIRB2 family protein</fullName>
    </recommendedName>
</protein>
<dbReference type="AlphaFoldDB" id="A0A1F6Y7X8"/>
<evidence type="ECO:0000313" key="4">
    <source>
        <dbReference type="Proteomes" id="UP000178645"/>
    </source>
</evidence>
<proteinExistence type="predicted"/>
<organism evidence="3 4">
    <name type="scientific">Candidatus Nomurabacteria bacterium RIFCSPLOWO2_12_FULL_44_11</name>
    <dbReference type="NCBI Taxonomy" id="1801796"/>
    <lineage>
        <taxon>Bacteria</taxon>
        <taxon>Candidatus Nomuraibacteriota</taxon>
    </lineage>
</organism>
<feature type="transmembrane region" description="Helical" evidence="1">
    <location>
        <begin position="67"/>
        <end position="87"/>
    </location>
</feature>
<feature type="chain" id="PRO_5009527514" description="TrbC/VIRB2 family protein" evidence="2">
    <location>
        <begin position="23"/>
        <end position="135"/>
    </location>
</feature>
<dbReference type="Pfam" id="PF18895">
    <property type="entry name" value="T4SS_pilin"/>
    <property type="match status" value="1"/>
</dbReference>
<evidence type="ECO:0000256" key="1">
    <source>
        <dbReference type="SAM" id="Phobius"/>
    </source>
</evidence>
<gene>
    <name evidence="3" type="ORF">A3G53_01105</name>
</gene>
<keyword evidence="1" id="KW-0812">Transmembrane</keyword>
<evidence type="ECO:0008006" key="5">
    <source>
        <dbReference type="Google" id="ProtNLM"/>
    </source>
</evidence>
<reference evidence="3 4" key="1">
    <citation type="journal article" date="2016" name="Nat. Commun.">
        <title>Thousands of microbial genomes shed light on interconnected biogeochemical processes in an aquifer system.</title>
        <authorList>
            <person name="Anantharaman K."/>
            <person name="Brown C.T."/>
            <person name="Hug L.A."/>
            <person name="Sharon I."/>
            <person name="Castelle C.J."/>
            <person name="Probst A.J."/>
            <person name="Thomas B.C."/>
            <person name="Singh A."/>
            <person name="Wilkins M.J."/>
            <person name="Karaoz U."/>
            <person name="Brodie E.L."/>
            <person name="Williams K.H."/>
            <person name="Hubbard S.S."/>
            <person name="Banfield J.F."/>
        </authorList>
    </citation>
    <scope>NUCLEOTIDE SEQUENCE [LARGE SCALE GENOMIC DNA]</scope>
</reference>
<dbReference type="Proteomes" id="UP000178645">
    <property type="component" value="Unassembled WGS sequence"/>
</dbReference>
<feature type="signal peptide" evidence="2">
    <location>
        <begin position="1"/>
        <end position="22"/>
    </location>
</feature>
<accession>A0A1F6Y7X8</accession>
<dbReference type="EMBL" id="MFVU01000001">
    <property type="protein sequence ID" value="OGJ02477.1"/>
    <property type="molecule type" value="Genomic_DNA"/>
</dbReference>
<comment type="caution">
    <text evidence="3">The sequence shown here is derived from an EMBL/GenBank/DDBJ whole genome shotgun (WGS) entry which is preliminary data.</text>
</comment>
<evidence type="ECO:0000256" key="2">
    <source>
        <dbReference type="SAM" id="SignalP"/>
    </source>
</evidence>
<sequence length="135" mass="14355">MTKFLISIFIFFLLISPALSLAQGNEGTGLIPCGTLVDASGKVTNSCGFGDFMKLINWVIDFILKKLALPIAAIMFVYAGFLMVTGGGSTEAAGKARKIFTSTALGLILAAAAWVIVKAFLSIMGYKEVGLFFMK</sequence>